<dbReference type="InterPro" id="IPR057291">
    <property type="entry name" value="CHX17_2nd"/>
</dbReference>
<dbReference type="PANTHER" id="PTHR32468">
    <property type="entry name" value="CATION/H + ANTIPORTER"/>
    <property type="match status" value="1"/>
</dbReference>
<evidence type="ECO:0000256" key="7">
    <source>
        <dbReference type="ARBA" id="ARBA00022989"/>
    </source>
</evidence>
<dbReference type="OrthoDB" id="1868135at2759"/>
<feature type="transmembrane region" description="Helical" evidence="11">
    <location>
        <begin position="403"/>
        <end position="423"/>
    </location>
</feature>
<organism evidence="15 16">
    <name type="scientific">Rhamnella rubrinervis</name>
    <dbReference type="NCBI Taxonomy" id="2594499"/>
    <lineage>
        <taxon>Eukaryota</taxon>
        <taxon>Viridiplantae</taxon>
        <taxon>Streptophyta</taxon>
        <taxon>Embryophyta</taxon>
        <taxon>Tracheophyta</taxon>
        <taxon>Spermatophyta</taxon>
        <taxon>Magnoliopsida</taxon>
        <taxon>eudicotyledons</taxon>
        <taxon>Gunneridae</taxon>
        <taxon>Pentapetalae</taxon>
        <taxon>rosids</taxon>
        <taxon>fabids</taxon>
        <taxon>Rosales</taxon>
        <taxon>Rhamnaceae</taxon>
        <taxon>rhamnoid group</taxon>
        <taxon>Rhamneae</taxon>
        <taxon>Rhamnella</taxon>
    </lineage>
</organism>
<feature type="transmembrane region" description="Helical" evidence="11">
    <location>
        <begin position="292"/>
        <end position="316"/>
    </location>
</feature>
<keyword evidence="4" id="KW-0633">Potassium transport</keyword>
<dbReference type="Gene3D" id="1.20.1530.20">
    <property type="match status" value="2"/>
</dbReference>
<evidence type="ECO:0000259" key="12">
    <source>
        <dbReference type="Pfam" id="PF00999"/>
    </source>
</evidence>
<dbReference type="EMBL" id="VOIH02000002">
    <property type="protein sequence ID" value="KAF3454843.1"/>
    <property type="molecule type" value="Genomic_DNA"/>
</dbReference>
<protein>
    <recommendedName>
        <fullName evidence="17">Cation/H+ exchanger domain-containing protein</fullName>
    </recommendedName>
</protein>
<evidence type="ECO:0000256" key="1">
    <source>
        <dbReference type="ARBA" id="ARBA00004141"/>
    </source>
</evidence>
<feature type="transmembrane region" description="Helical" evidence="11">
    <location>
        <begin position="836"/>
        <end position="854"/>
    </location>
</feature>
<proteinExistence type="inferred from homology"/>
<feature type="transmembrane region" description="Helical" evidence="11">
    <location>
        <begin position="962"/>
        <end position="983"/>
    </location>
</feature>
<feature type="transmembrane region" description="Helical" evidence="11">
    <location>
        <begin position="861"/>
        <end position="878"/>
    </location>
</feature>
<dbReference type="Pfam" id="PF23256">
    <property type="entry name" value="CHX17_2nd"/>
    <property type="match status" value="2"/>
</dbReference>
<feature type="transmembrane region" description="Helical" evidence="11">
    <location>
        <begin position="57"/>
        <end position="76"/>
    </location>
</feature>
<feature type="transmembrane region" description="Helical" evidence="11">
    <location>
        <begin position="1208"/>
        <end position="1230"/>
    </location>
</feature>
<evidence type="ECO:0008006" key="17">
    <source>
        <dbReference type="Google" id="ProtNLM"/>
    </source>
</evidence>
<dbReference type="Pfam" id="PF00999">
    <property type="entry name" value="Na_H_Exchanger"/>
    <property type="match status" value="2"/>
</dbReference>
<evidence type="ECO:0000256" key="5">
    <source>
        <dbReference type="ARBA" id="ARBA00022692"/>
    </source>
</evidence>
<evidence type="ECO:0000313" key="16">
    <source>
        <dbReference type="Proteomes" id="UP000796880"/>
    </source>
</evidence>
<name>A0A8K0HNP3_9ROSA</name>
<feature type="transmembrane region" description="Helical" evidence="11">
    <location>
        <begin position="88"/>
        <end position="104"/>
    </location>
</feature>
<evidence type="ECO:0000313" key="15">
    <source>
        <dbReference type="EMBL" id="KAF3454843.1"/>
    </source>
</evidence>
<evidence type="ECO:0000256" key="9">
    <source>
        <dbReference type="ARBA" id="ARBA00023136"/>
    </source>
</evidence>
<evidence type="ECO:0000256" key="3">
    <source>
        <dbReference type="ARBA" id="ARBA00022449"/>
    </source>
</evidence>
<feature type="transmembrane region" description="Helical" evidence="11">
    <location>
        <begin position="927"/>
        <end position="950"/>
    </location>
</feature>
<keyword evidence="5 11" id="KW-0812">Transmembrane</keyword>
<accession>A0A8K0HNP3</accession>
<feature type="transmembrane region" description="Helical" evidence="11">
    <location>
        <begin position="1029"/>
        <end position="1054"/>
    </location>
</feature>
<sequence length="1600" mass="178000">MLAWLISPTGRLMKTIRDSAQFDGDQQFGVGDETYVCHKVGIINSHGVWFGDNPLDYSLPLFILQLSLIFICTRSISLLLKPFGQPSIVSKILGGIVLGPSFLGRNTEFSSKFFPAKERNLLQTFSAFGFMLCVFLLGVKMDPNMILNSGKKAVTIGVLAVFVPYGLSGFAAFVLDRSLKLDPDVSSMLHYVVTMHSLTAFPNIACFLDELRILNSEIGRLASSSSIVCDACHFSILAVKYFISLAAERSIRTSIGSFFSVCLLFGFIIFGIRPVAMWAIRQTPEGEPVKDIYIFAVMMVLLVCGFMGEVFGLNAFAPSFVLGLVIPDGPPLGAALVEKLDCFVSVLLMPAFYTACGLRMDIFAIQHYKNVAVIQFIVLVAIFGKIIGTILPPLVYRMPVRDAFSLGLIMTTKGIVELALLSYWKSKHVMNEECFAILTITLVLVTVIVSPLVKALYDPSRRFLAYRRRTLMHHRQNEELRMLVCIHKQENIPAILDLITASNPTKASPISLDVLHLVKLVGRSSSLLIPHVPRQKSSRYPSQSERIFNAFGKLEQCYSDQQLIVHCFKGISPYPTMHNDVCSQALERRSTLIIVPFHKQWVKDGRVESCFAFRHLNKNVLDKAPCSVGVLIDRGNSRKFLSKNAEEKSVYRVAVIFFGGADDREAVAYAGRMSQQPKILVTLIRFSSSTTEIVDGTARSKALDTDTLTKFRLNAFRNERMCCQEQVVVDGKGVLSVLRSLHSAYELVIVGRRHGNSRLMSELRKWELEGELGTIGEIFAIADIKGGASVLFESGSKSDLLEEEHQGELVCQLFKELKSGGIFYGDSPFDFATSILFFQVSLAALLTAFLQYILTPLGESAFISQMLAGIVLGPSFIGQDSTFTKTVFPVRSFYISQTVAFFGCMLFMFLVGVKMDLSLVTSSGKKAVAVGLCSLSVPIILSTGLALILQRTVTMEPFLNKSLITIAIFQSSNSFYVTACLLADLKLLNSELGRLALSSSLISGSFSWIGIICFFTVRQSTFAKENSLPWMALCVASLVIFVVYILRPIMLWMISQTARDKSIKEAYIFSIFVMLLVCALFGEYIGQHFMLGPMILGLAVPDGPPLGSALVEKLDSFVSSVLLPTYFVFSGAGTNVFLIQMKSFGIMEMIILCGFFGKVLGAMLPTLFCKMPLVDSLSLGLIMSAQGITDILLWQHGMLLLLIDKQSYSIMILSTVVLTGTITPLVKVLYNPSKRYMSKRRRTIEHALPNAELRVLTCIYNQENTPSIINLLQLSNPSLKSPICFYFVHLIQLSGRSTPLLVPHRPGKRDSVRSQHSDHIINAFQLFERQNNDKVIMNAYTAIAPCATMHDDVCTLALEKRTSMVIVPFHRQWTSNTNDWQELSTCMVRSVNLNVLEKAPCSVGVLVDRGTLSGTISECGETFYDIGMIFIQGPDDREALAYSMRMAENPNVSLTVVRLLDISKSRRNSLDTELDNEMMNKYKIFEASRKRHVYIQEDVENSVEMINVIRSMDIPYDLILVGRRHDMGSPLFMGTEWNDHPELGFIGDMLISSDTNCDVSLLVVQQQSLERHERTAASYVVMEQVCTVDIPRDLGKVWPV</sequence>
<keyword evidence="9 11" id="KW-0472">Membrane</keyword>
<keyword evidence="3" id="KW-0050">Antiport</keyword>
<dbReference type="GO" id="GO:0015297">
    <property type="term" value="F:antiporter activity"/>
    <property type="evidence" value="ECO:0007669"/>
    <property type="project" value="UniProtKB-KW"/>
</dbReference>
<dbReference type="InterPro" id="IPR050794">
    <property type="entry name" value="CPA2_transporter"/>
</dbReference>
<feature type="transmembrane region" description="Helical" evidence="11">
    <location>
        <begin position="893"/>
        <end position="915"/>
    </location>
</feature>
<comment type="subcellular location">
    <subcellularLocation>
        <location evidence="1">Membrane</location>
        <topology evidence="1">Multi-pass membrane protein</topology>
    </subcellularLocation>
</comment>
<evidence type="ECO:0000259" key="14">
    <source>
        <dbReference type="Pfam" id="PF23259"/>
    </source>
</evidence>
<feature type="domain" description="Cation/H(+) antiporter central" evidence="13">
    <location>
        <begin position="1284"/>
        <end position="1411"/>
    </location>
</feature>
<dbReference type="Pfam" id="PF23259">
    <property type="entry name" value="CHX17_C"/>
    <property type="match status" value="2"/>
</dbReference>
<keyword evidence="8" id="KW-0406">Ion transport</keyword>
<dbReference type="Proteomes" id="UP000796880">
    <property type="component" value="Unassembled WGS sequence"/>
</dbReference>
<dbReference type="InterPro" id="IPR057290">
    <property type="entry name" value="CHX17_C"/>
</dbReference>
<feature type="transmembrane region" description="Helical" evidence="11">
    <location>
        <begin position="124"/>
        <end position="141"/>
    </location>
</feature>
<keyword evidence="7 11" id="KW-1133">Transmembrane helix</keyword>
<evidence type="ECO:0000256" key="10">
    <source>
        <dbReference type="ARBA" id="ARBA00038341"/>
    </source>
</evidence>
<reference evidence="15" key="1">
    <citation type="submission" date="2020-03" db="EMBL/GenBank/DDBJ databases">
        <title>A high-quality chromosome-level genome assembly of a woody plant with both climbing and erect habits, Rhamnella rubrinervis.</title>
        <authorList>
            <person name="Lu Z."/>
            <person name="Yang Y."/>
            <person name="Zhu X."/>
            <person name="Sun Y."/>
        </authorList>
    </citation>
    <scope>NUCLEOTIDE SEQUENCE</scope>
    <source>
        <strain evidence="15">BYM</strain>
        <tissue evidence="15">Leaf</tissue>
    </source>
</reference>
<dbReference type="GO" id="GO:0006885">
    <property type="term" value="P:regulation of pH"/>
    <property type="evidence" value="ECO:0007669"/>
    <property type="project" value="TreeGrafter"/>
</dbReference>
<feature type="transmembrane region" description="Helical" evidence="11">
    <location>
        <begin position="1117"/>
        <end position="1138"/>
    </location>
</feature>
<feature type="transmembrane region" description="Helical" evidence="11">
    <location>
        <begin position="435"/>
        <end position="457"/>
    </location>
</feature>
<dbReference type="GO" id="GO:0006813">
    <property type="term" value="P:potassium ion transport"/>
    <property type="evidence" value="ECO:0007669"/>
    <property type="project" value="UniProtKB-KW"/>
</dbReference>
<dbReference type="GO" id="GO:0016020">
    <property type="term" value="C:membrane"/>
    <property type="evidence" value="ECO:0007669"/>
    <property type="project" value="UniProtKB-SubCell"/>
</dbReference>
<feature type="domain" description="Cation/H(+) antiporter C-terminal" evidence="14">
    <location>
        <begin position="653"/>
        <end position="791"/>
    </location>
</feature>
<evidence type="ECO:0000259" key="13">
    <source>
        <dbReference type="Pfam" id="PF23256"/>
    </source>
</evidence>
<dbReference type="FunFam" id="1.20.1530.20:FF:000003">
    <property type="entry name" value="Cation/H(+) antiporter 15"/>
    <property type="match status" value="2"/>
</dbReference>
<feature type="domain" description="Cation/H+ exchanger transmembrane" evidence="12">
    <location>
        <begin position="846"/>
        <end position="1227"/>
    </location>
</feature>
<dbReference type="InterPro" id="IPR006153">
    <property type="entry name" value="Cation/H_exchanger_TM"/>
</dbReference>
<feature type="transmembrane region" description="Helical" evidence="11">
    <location>
        <begin position="995"/>
        <end position="1017"/>
    </location>
</feature>
<dbReference type="GO" id="GO:1902600">
    <property type="term" value="P:proton transmembrane transport"/>
    <property type="evidence" value="ECO:0007669"/>
    <property type="project" value="InterPro"/>
</dbReference>
<feature type="transmembrane region" description="Helical" evidence="11">
    <location>
        <begin position="1150"/>
        <end position="1168"/>
    </location>
</feature>
<comment type="similarity">
    <text evidence="10">Belongs to the monovalent cation:proton antiporter 2 (CPA2) transporter (TC 2.A.37) family. CHX (TC 2.A.37.4) subfamily.</text>
</comment>
<gene>
    <name evidence="15" type="ORF">FNV43_RR05291</name>
</gene>
<evidence type="ECO:0000256" key="6">
    <source>
        <dbReference type="ARBA" id="ARBA00022958"/>
    </source>
</evidence>
<feature type="transmembrane region" description="Helical" evidence="11">
    <location>
        <begin position="1066"/>
        <end position="1086"/>
    </location>
</feature>
<dbReference type="InterPro" id="IPR038770">
    <property type="entry name" value="Na+/solute_symporter_sf"/>
</dbReference>
<feature type="transmembrane region" description="Helical" evidence="11">
    <location>
        <begin position="255"/>
        <end position="280"/>
    </location>
</feature>
<feature type="domain" description="Cation/H(+) antiporter central" evidence="13">
    <location>
        <begin position="514"/>
        <end position="636"/>
    </location>
</feature>
<keyword evidence="16" id="KW-1185">Reference proteome</keyword>
<feature type="domain" description="Cation/H(+) antiporter C-terminal" evidence="14">
    <location>
        <begin position="1427"/>
        <end position="1567"/>
    </location>
</feature>
<feature type="domain" description="Cation/H+ exchanger transmembrane" evidence="12">
    <location>
        <begin position="74"/>
        <end position="454"/>
    </location>
</feature>
<feature type="transmembrane region" description="Helical" evidence="11">
    <location>
        <begin position="153"/>
        <end position="175"/>
    </location>
</feature>
<keyword evidence="6" id="KW-0630">Potassium</keyword>
<keyword evidence="2" id="KW-0813">Transport</keyword>
<dbReference type="PANTHER" id="PTHR32468:SF164">
    <property type="entry name" value="OS05G0485000 PROTEIN"/>
    <property type="match status" value="1"/>
</dbReference>
<evidence type="ECO:0000256" key="8">
    <source>
        <dbReference type="ARBA" id="ARBA00023065"/>
    </source>
</evidence>
<evidence type="ECO:0000256" key="11">
    <source>
        <dbReference type="SAM" id="Phobius"/>
    </source>
</evidence>
<feature type="transmembrane region" description="Helical" evidence="11">
    <location>
        <begin position="187"/>
        <end position="209"/>
    </location>
</feature>
<feature type="transmembrane region" description="Helical" evidence="11">
    <location>
        <begin position="370"/>
        <end position="391"/>
    </location>
</feature>
<comment type="caution">
    <text evidence="15">The sequence shown here is derived from an EMBL/GenBank/DDBJ whole genome shotgun (WGS) entry which is preliminary data.</text>
</comment>
<dbReference type="GO" id="GO:0012505">
    <property type="term" value="C:endomembrane system"/>
    <property type="evidence" value="ECO:0007669"/>
    <property type="project" value="TreeGrafter"/>
</dbReference>
<evidence type="ECO:0000256" key="2">
    <source>
        <dbReference type="ARBA" id="ARBA00022448"/>
    </source>
</evidence>
<evidence type="ECO:0000256" key="4">
    <source>
        <dbReference type="ARBA" id="ARBA00022538"/>
    </source>
</evidence>